<dbReference type="Gene3D" id="1.10.443.10">
    <property type="entry name" value="Intergrase catalytic core"/>
    <property type="match status" value="1"/>
</dbReference>
<dbReference type="InterPro" id="IPR010998">
    <property type="entry name" value="Integrase_recombinase_N"/>
</dbReference>
<dbReference type="InterPro" id="IPR002104">
    <property type="entry name" value="Integrase_catalytic"/>
</dbReference>
<evidence type="ECO:0000256" key="1">
    <source>
        <dbReference type="ARBA" id="ARBA00008857"/>
    </source>
</evidence>
<dbReference type="EMBL" id="CP064760">
    <property type="protein sequence ID" value="QPE04449.1"/>
    <property type="molecule type" value="Genomic_DNA"/>
</dbReference>
<evidence type="ECO:0000256" key="2">
    <source>
        <dbReference type="ARBA" id="ARBA00023125"/>
    </source>
</evidence>
<dbReference type="GO" id="GO:0006310">
    <property type="term" value="P:DNA recombination"/>
    <property type="evidence" value="ECO:0007669"/>
    <property type="project" value="UniProtKB-KW"/>
</dbReference>
<dbReference type="PANTHER" id="PTHR30349">
    <property type="entry name" value="PHAGE INTEGRASE-RELATED"/>
    <property type="match status" value="1"/>
</dbReference>
<keyword evidence="6" id="KW-1185">Reference proteome</keyword>
<accession>A0A7S8MWF4</accession>
<dbReference type="Proteomes" id="UP000594480">
    <property type="component" value="Chromosome"/>
</dbReference>
<protein>
    <submittedName>
        <fullName evidence="5">Tyrosine-type recombinase/integrase</fullName>
    </submittedName>
</protein>
<dbReference type="InterPro" id="IPR013762">
    <property type="entry name" value="Integrase-like_cat_sf"/>
</dbReference>
<evidence type="ECO:0000313" key="6">
    <source>
        <dbReference type="Proteomes" id="UP000594480"/>
    </source>
</evidence>
<dbReference type="PROSITE" id="PS51898">
    <property type="entry name" value="TYR_RECOMBINASE"/>
    <property type="match status" value="1"/>
</dbReference>
<gene>
    <name evidence="5" type="ORF">IT882_15140</name>
</gene>
<dbReference type="GO" id="GO:0015074">
    <property type="term" value="P:DNA integration"/>
    <property type="evidence" value="ECO:0007669"/>
    <property type="project" value="InterPro"/>
</dbReference>
<dbReference type="AlphaFoldDB" id="A0A7S8MWF4"/>
<dbReference type="PANTHER" id="PTHR30349:SF64">
    <property type="entry name" value="PROPHAGE INTEGRASE INTD-RELATED"/>
    <property type="match status" value="1"/>
</dbReference>
<dbReference type="GO" id="GO:0003677">
    <property type="term" value="F:DNA binding"/>
    <property type="evidence" value="ECO:0007669"/>
    <property type="project" value="UniProtKB-KW"/>
</dbReference>
<name>A0A7S8MWF4_9MICO</name>
<comment type="similarity">
    <text evidence="1">Belongs to the 'phage' integrase family.</text>
</comment>
<sequence>MTAPSTFETKRDALDYLAGIRADRMRGTYRDHRAGDAPFGPYAMEWVANGGSRGRLAPKTRANNEDLLAGLLSPLHDHALSSITPAVVRSWYSRARKDLAATLKRRAEEARRKVVEAAKRRGVEPPEAPPIPTGESRLRQAYTLLRSILQTAVRDGLIGSNPCQIVGAGSVAHPERPLMTPEALAAIVNAMPEQWTLPVRVMFGAHLRVGELVALQRGDYADGVLRVERQTIRVRGEFITTATKTGNARSVALPPRIAAEVEAHLAATSGFGKSPLFPRADGEAITGNALGQAWRKAARSIGLGQFHVHDVRHAGLTMAAQGGATTRELMARAGHSTARAALIYQHAAEERNVAIAATLDTLAGAALEARPSSVTGTGMARTGLEAVIRLELTADGLPV</sequence>
<dbReference type="RefSeq" id="WP_195692527.1">
    <property type="nucleotide sequence ID" value="NZ_CP064760.1"/>
</dbReference>
<evidence type="ECO:0000256" key="3">
    <source>
        <dbReference type="ARBA" id="ARBA00023172"/>
    </source>
</evidence>
<dbReference type="Pfam" id="PF00589">
    <property type="entry name" value="Phage_integrase"/>
    <property type="match status" value="1"/>
</dbReference>
<feature type="domain" description="Tyr recombinase" evidence="4">
    <location>
        <begin position="174"/>
        <end position="357"/>
    </location>
</feature>
<evidence type="ECO:0000259" key="4">
    <source>
        <dbReference type="PROSITE" id="PS51898"/>
    </source>
</evidence>
<reference evidence="5 6" key="1">
    <citation type="submission" date="2020-11" db="EMBL/GenBank/DDBJ databases">
        <title>Amino acid is mineralized and recycled by bacteria in oceanic microbiome.</title>
        <authorList>
            <person name="Zheng L.Y."/>
        </authorList>
    </citation>
    <scope>NUCLEOTIDE SEQUENCE [LARGE SCALE GENOMIC DNA]</scope>
    <source>
        <strain evidence="5 6">A32-1</strain>
    </source>
</reference>
<dbReference type="InterPro" id="IPR050090">
    <property type="entry name" value="Tyrosine_recombinase_XerCD"/>
</dbReference>
<proteinExistence type="inferred from homology"/>
<dbReference type="InterPro" id="IPR011010">
    <property type="entry name" value="DNA_brk_join_enz"/>
</dbReference>
<keyword evidence="3" id="KW-0233">DNA recombination</keyword>
<evidence type="ECO:0000313" key="5">
    <source>
        <dbReference type="EMBL" id="QPE04449.1"/>
    </source>
</evidence>
<dbReference type="Gene3D" id="1.10.150.130">
    <property type="match status" value="1"/>
</dbReference>
<organism evidence="5 6">
    <name type="scientific">Microbacterium schleiferi</name>
    <dbReference type="NCBI Taxonomy" id="69362"/>
    <lineage>
        <taxon>Bacteria</taxon>
        <taxon>Bacillati</taxon>
        <taxon>Actinomycetota</taxon>
        <taxon>Actinomycetes</taxon>
        <taxon>Micrococcales</taxon>
        <taxon>Microbacteriaceae</taxon>
        <taxon>Microbacterium</taxon>
    </lineage>
</organism>
<dbReference type="SUPFAM" id="SSF56349">
    <property type="entry name" value="DNA breaking-rejoining enzymes"/>
    <property type="match status" value="1"/>
</dbReference>
<keyword evidence="2" id="KW-0238">DNA-binding</keyword>
<dbReference type="KEGG" id="msf:IT882_15140"/>